<dbReference type="RefSeq" id="WP_006300163.1">
    <property type="nucleotide sequence ID" value="NZ_CM001022.1"/>
</dbReference>
<dbReference type="AlphaFoldDB" id="E3D0J1"/>
<dbReference type="Proteomes" id="UP000005096">
    <property type="component" value="Chromosome"/>
</dbReference>
<sequence length="249" mass="27896">MPYIDDPDLEFLGKLSSAELEDIFRCIVYDKDNTKRWTESLTSSEEFKMFNPDHCQYWREIAGEIQRFGANTICTVLRGGKGVVYREVLTDVCDKLKVNYNKNASTERIEFCMFEKVLCDAMEKMTDEDLAEAAKSFGFRDYAHAPKEVLIALIQGIIRAGGFKSYQVILVIANALMRAIAGRGLSFALNAALSRAVSLFAGPVGWIITAIWALVDIAGPAYRVTIPLVIEVATLRQYVKMKNEGVDLL</sequence>
<dbReference type="PaxDb" id="584708-Apau_0578"/>
<reference evidence="4 5" key="1">
    <citation type="journal article" date="2010" name="Stand. Genomic Sci.">
        <title>Non-contiguous finished genome sequence of Aminomonas paucivorans type strain (GLU-3).</title>
        <authorList>
            <person name="Pitluck S."/>
            <person name="Yasawong M."/>
            <person name="Held B."/>
            <person name="Lapidus A."/>
            <person name="Nolan M."/>
            <person name="Copeland A."/>
            <person name="Lucas S."/>
            <person name="Del Rio T.G."/>
            <person name="Tice H."/>
            <person name="Cheng J.F."/>
            <person name="Chertkov O."/>
            <person name="Goodwin L."/>
            <person name="Tapia R."/>
            <person name="Han C."/>
            <person name="Liolios K."/>
            <person name="Ivanova N."/>
            <person name="Mavromatis K."/>
            <person name="Ovchinnikova G."/>
            <person name="Pati A."/>
            <person name="Chen A."/>
            <person name="Palaniappan K."/>
            <person name="Land M."/>
            <person name="Hauser L."/>
            <person name="Chang Y.J."/>
            <person name="Jeffries C.D."/>
            <person name="Pukall R."/>
            <person name="Spring S."/>
            <person name="Rohde M."/>
            <person name="Sikorski J."/>
            <person name="Goker M."/>
            <person name="Woyke T."/>
            <person name="Bristow J."/>
            <person name="Eisen J.A."/>
            <person name="Markowitz V."/>
            <person name="Hugenholtz P."/>
            <person name="Kyrpides N.C."/>
            <person name="Klenk H.P."/>
        </authorList>
    </citation>
    <scope>NUCLEOTIDE SEQUENCE [LARGE SCALE GENOMIC DNA]</scope>
    <source>
        <strain evidence="4 5">DSM 12260</strain>
    </source>
</reference>
<evidence type="ECO:0000313" key="5">
    <source>
        <dbReference type="Proteomes" id="UP000005096"/>
    </source>
</evidence>
<organism evidence="4 5">
    <name type="scientific">Aminomonas paucivorans DSM 12260</name>
    <dbReference type="NCBI Taxonomy" id="584708"/>
    <lineage>
        <taxon>Bacteria</taxon>
        <taxon>Thermotogati</taxon>
        <taxon>Synergistota</taxon>
        <taxon>Synergistia</taxon>
        <taxon>Synergistales</taxon>
        <taxon>Synergistaceae</taxon>
        <taxon>Aminomonas</taxon>
    </lineage>
</organism>
<feature type="domain" description="Ubiquinol-cytochrome c chaperone" evidence="2">
    <location>
        <begin position="53"/>
        <end position="227"/>
    </location>
</feature>
<evidence type="ECO:0000259" key="3">
    <source>
        <dbReference type="Pfam" id="PF13099"/>
    </source>
</evidence>
<protein>
    <submittedName>
        <fullName evidence="4">Uncharacterized protein</fullName>
    </submittedName>
</protein>
<accession>E3D0J1</accession>
<keyword evidence="5" id="KW-1185">Reference proteome</keyword>
<dbReference type="eggNOG" id="COG4735">
    <property type="taxonomic scope" value="Bacteria"/>
</dbReference>
<evidence type="ECO:0000313" key="4">
    <source>
        <dbReference type="EMBL" id="EFQ23010.1"/>
    </source>
</evidence>
<dbReference type="InterPro" id="IPR025217">
    <property type="entry name" value="DUF3944"/>
</dbReference>
<gene>
    <name evidence="4" type="ORF">Apau_0578</name>
</gene>
<dbReference type="HOGENOM" id="CLU_072312_0_1_0"/>
<name>E3D0J1_9BACT</name>
<comment type="similarity">
    <text evidence="1">Belongs to the UPF0174 family.</text>
</comment>
<evidence type="ECO:0000256" key="1">
    <source>
        <dbReference type="ARBA" id="ARBA00006436"/>
    </source>
</evidence>
<dbReference type="Pfam" id="PF13099">
    <property type="entry name" value="DUF3944"/>
    <property type="match status" value="1"/>
</dbReference>
<feature type="domain" description="DUF3944" evidence="3">
    <location>
        <begin position="3"/>
        <end position="37"/>
    </location>
</feature>
<dbReference type="EMBL" id="CM001022">
    <property type="protein sequence ID" value="EFQ23010.1"/>
    <property type="molecule type" value="Genomic_DNA"/>
</dbReference>
<dbReference type="OrthoDB" id="9128717at2"/>
<proteinExistence type="inferred from homology"/>
<dbReference type="Pfam" id="PF03981">
    <property type="entry name" value="Ubiq_cyt_C_chap"/>
    <property type="match status" value="1"/>
</dbReference>
<evidence type="ECO:0000259" key="2">
    <source>
        <dbReference type="Pfam" id="PF03981"/>
    </source>
</evidence>
<dbReference type="InterPro" id="IPR021150">
    <property type="entry name" value="Ubiq_cyt_c_chap"/>
</dbReference>